<dbReference type="GeneID" id="108015304"/>
<proteinExistence type="predicted"/>
<dbReference type="PROSITE" id="PS50005">
    <property type="entry name" value="TPR"/>
    <property type="match status" value="1"/>
</dbReference>
<dbReference type="SUPFAM" id="SSF48452">
    <property type="entry name" value="TPR-like"/>
    <property type="match status" value="1"/>
</dbReference>
<evidence type="ECO:0000313" key="4">
    <source>
        <dbReference type="RefSeq" id="XP_016937171.2"/>
    </source>
</evidence>
<name>A0AB39ZLZ1_DROSZ</name>
<dbReference type="GO" id="GO:0045842">
    <property type="term" value="P:positive regulation of mitotic metaphase/anaphase transition"/>
    <property type="evidence" value="ECO:0007669"/>
    <property type="project" value="TreeGrafter"/>
</dbReference>
<dbReference type="GO" id="GO:0005680">
    <property type="term" value="C:anaphase-promoting complex"/>
    <property type="evidence" value="ECO:0007669"/>
    <property type="project" value="TreeGrafter"/>
</dbReference>
<dbReference type="GO" id="GO:0051301">
    <property type="term" value="P:cell division"/>
    <property type="evidence" value="ECO:0007669"/>
    <property type="project" value="TreeGrafter"/>
</dbReference>
<dbReference type="InterPro" id="IPR019734">
    <property type="entry name" value="TPR_rpt"/>
</dbReference>
<evidence type="ECO:0000256" key="2">
    <source>
        <dbReference type="PROSITE-ProRule" id="PRU00339"/>
    </source>
</evidence>
<dbReference type="GO" id="GO:0016567">
    <property type="term" value="P:protein ubiquitination"/>
    <property type="evidence" value="ECO:0007669"/>
    <property type="project" value="TreeGrafter"/>
</dbReference>
<reference evidence="4" key="1">
    <citation type="submission" date="2025-08" db="UniProtKB">
        <authorList>
            <consortium name="RefSeq"/>
        </authorList>
    </citation>
    <scope>IDENTIFICATION</scope>
</reference>
<feature type="repeat" description="TPR" evidence="2">
    <location>
        <begin position="239"/>
        <end position="272"/>
    </location>
</feature>
<protein>
    <submittedName>
        <fullName evidence="4">Anaphase-promoting complex subunit 7</fullName>
    </submittedName>
</protein>
<dbReference type="AlphaFoldDB" id="A0AB39ZLZ1"/>
<dbReference type="CTD" id="31594"/>
<dbReference type="PANTHER" id="PTHR12558:SF36">
    <property type="entry name" value="ANAPHASE-PROMOTING COMPLEX SUBUNIT 7"/>
    <property type="match status" value="1"/>
</dbReference>
<dbReference type="Pfam" id="PF12895">
    <property type="entry name" value="ANAPC3"/>
    <property type="match status" value="1"/>
</dbReference>
<dbReference type="Gene3D" id="1.25.40.10">
    <property type="entry name" value="Tetratricopeptide repeat domain"/>
    <property type="match status" value="3"/>
</dbReference>
<accession>A0AB39ZLZ1</accession>
<keyword evidence="1 2" id="KW-0802">TPR repeat</keyword>
<organism evidence="3 4">
    <name type="scientific">Drosophila suzukii</name>
    <name type="common">Spotted-wing drosophila fruit fly</name>
    <dbReference type="NCBI Taxonomy" id="28584"/>
    <lineage>
        <taxon>Eukaryota</taxon>
        <taxon>Metazoa</taxon>
        <taxon>Ecdysozoa</taxon>
        <taxon>Arthropoda</taxon>
        <taxon>Hexapoda</taxon>
        <taxon>Insecta</taxon>
        <taxon>Pterygota</taxon>
        <taxon>Neoptera</taxon>
        <taxon>Endopterygota</taxon>
        <taxon>Diptera</taxon>
        <taxon>Brachycera</taxon>
        <taxon>Muscomorpha</taxon>
        <taxon>Ephydroidea</taxon>
        <taxon>Drosophilidae</taxon>
        <taxon>Drosophila</taxon>
        <taxon>Sophophora</taxon>
    </lineage>
</organism>
<evidence type="ECO:0000313" key="3">
    <source>
        <dbReference type="Proteomes" id="UP001652628"/>
    </source>
</evidence>
<dbReference type="Proteomes" id="UP001652628">
    <property type="component" value="Chromosome X"/>
</dbReference>
<dbReference type="InterPro" id="IPR011990">
    <property type="entry name" value="TPR-like_helical_dom_sf"/>
</dbReference>
<dbReference type="SMART" id="SM00028">
    <property type="entry name" value="TPR"/>
    <property type="match status" value="4"/>
</dbReference>
<evidence type="ECO:0000256" key="1">
    <source>
        <dbReference type="ARBA" id="ARBA00022803"/>
    </source>
</evidence>
<sequence length="613" mass="69459">MENALFANVKKLYDHKLYECVIPVAKLLRTVLRNDRNVATLELEYQVQLYLVNSLFKERHLRCASRHFEDIFHQRRLMLRHKNACLVAIESAYPEFADVELRRRAAECYREIGNPGLAVATLLQVPVKSRTPRINLMLARMHHHSFGLGHTKKTESLPSYKEVVRECPMALPVIQDLLELGVDGNEVNSLVMHAATVPGNFDWLSTWIKALAQMFDCKHQDAARTFQRLQDSTLLRCNEELMMALGRCLYYDGNYSQAEQLFSATVSASPDNIEAIGLLAVVRGQHAGDSGQDTDRLYAQVTSEPKYSPCHWFVHAQAMYDAGRFERGLTFVEQCLQAEPRHQEALILRGRLLIALERHKEAVEAFRTGQTVAPYRFEVYRGLFQSYLAAKRFKEAHAMCNWTLRVFQNSPRGLAMFGRTLFLSPDPMIRKTARKFAEKSLKVDPNYTPAVTLMADICQFEGAPKTSIKLLEDHVSLFPQANLFTNLADMLRSQKEPIRALEYYYKALGKNPRCERTLRGISLLKSCNSFIETLVLDDSGPIKVDGQQSTNGPIATPCRTPNLEWLAADCGENYRETSSSPAARSGQDVEGEADGSVWHDVDAEMVGMNYDGH</sequence>
<dbReference type="Pfam" id="PF13432">
    <property type="entry name" value="TPR_16"/>
    <property type="match status" value="1"/>
</dbReference>
<gene>
    <name evidence="4" type="primary">APC7</name>
</gene>
<keyword evidence="3" id="KW-1185">Reference proteome</keyword>
<dbReference type="RefSeq" id="XP_016937171.2">
    <property type="nucleotide sequence ID" value="XM_017081682.4"/>
</dbReference>
<dbReference type="PANTHER" id="PTHR12558">
    <property type="entry name" value="CELL DIVISION CYCLE 16,23,27"/>
    <property type="match status" value="1"/>
</dbReference>